<dbReference type="InterPro" id="IPR003593">
    <property type="entry name" value="AAA+_ATPase"/>
</dbReference>
<dbReference type="InterPro" id="IPR048333">
    <property type="entry name" value="HA2_WH"/>
</dbReference>
<proteinExistence type="predicted"/>
<dbReference type="Pfam" id="PF21010">
    <property type="entry name" value="HA2_C"/>
    <property type="match status" value="1"/>
</dbReference>
<keyword evidence="12" id="KW-1185">Reference proteome</keyword>
<feature type="domain" description="Helicase ATP-binding" evidence="10">
    <location>
        <begin position="75"/>
        <end position="244"/>
    </location>
</feature>
<dbReference type="PANTHER" id="PTHR18934:SF109">
    <property type="entry name" value="ATP-DEPENDENT RNA HELICASE DHX15 HOMOLOG"/>
    <property type="match status" value="1"/>
</dbReference>
<dbReference type="SMART" id="SM00847">
    <property type="entry name" value="HA2"/>
    <property type="match status" value="1"/>
</dbReference>
<name>A0A8K0DSP9_9ROSA</name>
<dbReference type="EC" id="3.6.4.13" evidence="1"/>
<dbReference type="Gene3D" id="1.20.120.1080">
    <property type="match status" value="1"/>
</dbReference>
<dbReference type="Pfam" id="PF04408">
    <property type="entry name" value="WHD_HA2"/>
    <property type="match status" value="1"/>
</dbReference>
<comment type="catalytic activity">
    <reaction evidence="9">
        <text>ATP + H2O = ADP + phosphate + H(+)</text>
        <dbReference type="Rhea" id="RHEA:13065"/>
        <dbReference type="ChEBI" id="CHEBI:15377"/>
        <dbReference type="ChEBI" id="CHEBI:15378"/>
        <dbReference type="ChEBI" id="CHEBI:30616"/>
        <dbReference type="ChEBI" id="CHEBI:43474"/>
        <dbReference type="ChEBI" id="CHEBI:456216"/>
        <dbReference type="EC" id="3.6.4.13"/>
    </reaction>
</comment>
<evidence type="ECO:0000256" key="9">
    <source>
        <dbReference type="ARBA" id="ARBA00047984"/>
    </source>
</evidence>
<dbReference type="SMART" id="SM00382">
    <property type="entry name" value="AAA"/>
    <property type="match status" value="1"/>
</dbReference>
<sequence>MGTERKRKLSLFDVVDETSVSAKIAKSNGGGAAMNHNAGNNLINSWTGRPYSQRYLEILEKRKTLPVWHQKEEFLQVLKSNQTLILVGETGSGKTTQIPQFVLEAVDIEAPDKRRKMMIACTQPRRVAAMSVSRRVAEEMDVNIGEEVGYSIRFEDCSSAKTVLKYLTDGMLLREAMTDPLLERYKVIILDEAHERTLATDVLFGLLKEVLKNRPDLKLVVMSATLEAEKFQGYFFGAPLMKVPGRLHPVEIFYTQDPERDYLEAAIRTVVQIHMCEPPGDVLVFLTGEEEIEDACRKIKKEVQNLGDQVGPVNVVPLYSTLPPALQQKIFDPAPPPQQEGGRPGRKIVCVESLLVSPISKASAHQRSGRAGRTQPGKCFRLYTEKSFNNDLQPQTYPEILRSNLANTVLTLKKLGIDDLVHFDFMDPPAPETLMRALEVLNYLGALDDDGNLTKLGEIMSEFPLDPQMSKMLVVSPEFNCSNEILSISAMLSVPNCFVRPREAQKAADEAKARFGHIDGDHLTLLNVYHAYKQNNEDANWCYENFVNFRALKAADNVRQQLVRIMARFNLKLCSTDFNSRDYYINIRKAMLAGYFMQVAHLERTGHYLTVKDNQVVHLHPSNCLDHKPEWVIYNEYVLTSRNFIRTVTDIRGEWLVDIAPHYYDLENFPQCEAKRVLERLYKKREKDREENKNRK</sequence>
<dbReference type="SMART" id="SM00487">
    <property type="entry name" value="DEXDc"/>
    <property type="match status" value="1"/>
</dbReference>
<dbReference type="CDD" id="cd17973">
    <property type="entry name" value="DEXHc_DHX15"/>
    <property type="match status" value="1"/>
</dbReference>
<dbReference type="OrthoDB" id="10253254at2759"/>
<dbReference type="InterPro" id="IPR011709">
    <property type="entry name" value="DEAD-box_helicase_OB_fold"/>
</dbReference>
<dbReference type="InterPro" id="IPR007502">
    <property type="entry name" value="Helicase-assoc_dom"/>
</dbReference>
<evidence type="ECO:0000256" key="7">
    <source>
        <dbReference type="ARBA" id="ARBA00022840"/>
    </source>
</evidence>
<organism evidence="11 12">
    <name type="scientific">Rhamnella rubrinervis</name>
    <dbReference type="NCBI Taxonomy" id="2594499"/>
    <lineage>
        <taxon>Eukaryota</taxon>
        <taxon>Viridiplantae</taxon>
        <taxon>Streptophyta</taxon>
        <taxon>Embryophyta</taxon>
        <taxon>Tracheophyta</taxon>
        <taxon>Spermatophyta</taxon>
        <taxon>Magnoliopsida</taxon>
        <taxon>eudicotyledons</taxon>
        <taxon>Gunneridae</taxon>
        <taxon>Pentapetalae</taxon>
        <taxon>rosids</taxon>
        <taxon>fabids</taxon>
        <taxon>Rosales</taxon>
        <taxon>Rhamnaceae</taxon>
        <taxon>rhamnoid group</taxon>
        <taxon>Rhamneae</taxon>
        <taxon>Rhamnella</taxon>
    </lineage>
</organism>
<dbReference type="SUPFAM" id="SSF52540">
    <property type="entry name" value="P-loop containing nucleoside triphosphate hydrolases"/>
    <property type="match status" value="1"/>
</dbReference>
<dbReference type="GO" id="GO:0003724">
    <property type="term" value="F:RNA helicase activity"/>
    <property type="evidence" value="ECO:0007669"/>
    <property type="project" value="UniProtKB-EC"/>
</dbReference>
<dbReference type="InterPro" id="IPR014001">
    <property type="entry name" value="Helicase_ATP-bd"/>
</dbReference>
<dbReference type="GO" id="GO:0005524">
    <property type="term" value="F:ATP binding"/>
    <property type="evidence" value="ECO:0007669"/>
    <property type="project" value="UniProtKB-KW"/>
</dbReference>
<keyword evidence="2" id="KW-0507">mRNA processing</keyword>
<dbReference type="FunFam" id="3.40.50.300:FF:000951">
    <property type="entry name" value="Putative pre-mRNA-splicing factor ATP-dependent RNA helicase"/>
    <property type="match status" value="1"/>
</dbReference>
<dbReference type="GO" id="GO:0005681">
    <property type="term" value="C:spliceosomal complex"/>
    <property type="evidence" value="ECO:0007669"/>
    <property type="project" value="UniProtKB-KW"/>
</dbReference>
<keyword evidence="3" id="KW-0747">Spliceosome</keyword>
<dbReference type="Pfam" id="PF07717">
    <property type="entry name" value="OB_NTP_bind"/>
    <property type="match status" value="1"/>
</dbReference>
<dbReference type="Gene3D" id="3.40.50.300">
    <property type="entry name" value="P-loop containing nucleotide triphosphate hydrolases"/>
    <property type="match status" value="3"/>
</dbReference>
<evidence type="ECO:0000256" key="5">
    <source>
        <dbReference type="ARBA" id="ARBA00022801"/>
    </source>
</evidence>
<gene>
    <name evidence="11" type="ORF">FNV43_RR23657</name>
</gene>
<dbReference type="GO" id="GO:0016787">
    <property type="term" value="F:hydrolase activity"/>
    <property type="evidence" value="ECO:0007669"/>
    <property type="project" value="UniProtKB-KW"/>
</dbReference>
<reference evidence="11" key="1">
    <citation type="submission" date="2020-03" db="EMBL/GenBank/DDBJ databases">
        <title>A high-quality chromosome-level genome assembly of a woody plant with both climbing and erect habits, Rhamnella rubrinervis.</title>
        <authorList>
            <person name="Lu Z."/>
            <person name="Yang Y."/>
            <person name="Zhu X."/>
            <person name="Sun Y."/>
        </authorList>
    </citation>
    <scope>NUCLEOTIDE SEQUENCE</scope>
    <source>
        <strain evidence="11">BYM</strain>
        <tissue evidence="11">Leaf</tissue>
    </source>
</reference>
<protein>
    <recommendedName>
        <fullName evidence="1">RNA helicase</fullName>
        <ecNumber evidence="1">3.6.4.13</ecNumber>
    </recommendedName>
</protein>
<keyword evidence="7" id="KW-0067">ATP-binding</keyword>
<dbReference type="FunFam" id="1.20.120.1080:FF:000003">
    <property type="entry name" value="Pre-mRNA-splicing factor ATP-dependent RNA helicase PRP43"/>
    <property type="match status" value="1"/>
</dbReference>
<keyword evidence="5" id="KW-0378">Hydrolase</keyword>
<dbReference type="Proteomes" id="UP000796880">
    <property type="component" value="Unassembled WGS sequence"/>
</dbReference>
<dbReference type="FunFam" id="3.40.50.300:FF:002859">
    <property type="entry name" value="putative pre-mRNA-splicing factor ATP-dependent RNA helicase DHX16 isoform X1"/>
    <property type="match status" value="1"/>
</dbReference>
<dbReference type="EMBL" id="VOIH02000010">
    <property type="protein sequence ID" value="KAF3436565.1"/>
    <property type="molecule type" value="Genomic_DNA"/>
</dbReference>
<evidence type="ECO:0000256" key="1">
    <source>
        <dbReference type="ARBA" id="ARBA00012552"/>
    </source>
</evidence>
<evidence type="ECO:0000256" key="4">
    <source>
        <dbReference type="ARBA" id="ARBA00022741"/>
    </source>
</evidence>
<evidence type="ECO:0000313" key="12">
    <source>
        <dbReference type="Proteomes" id="UP000796880"/>
    </source>
</evidence>
<evidence type="ECO:0000259" key="10">
    <source>
        <dbReference type="PROSITE" id="PS51192"/>
    </source>
</evidence>
<evidence type="ECO:0000256" key="6">
    <source>
        <dbReference type="ARBA" id="ARBA00022806"/>
    </source>
</evidence>
<dbReference type="GO" id="GO:0003723">
    <property type="term" value="F:RNA binding"/>
    <property type="evidence" value="ECO:0007669"/>
    <property type="project" value="TreeGrafter"/>
</dbReference>
<dbReference type="CDD" id="cd18791">
    <property type="entry name" value="SF2_C_RHA"/>
    <property type="match status" value="1"/>
</dbReference>
<dbReference type="GO" id="GO:0006397">
    <property type="term" value="P:mRNA processing"/>
    <property type="evidence" value="ECO:0007669"/>
    <property type="project" value="UniProtKB-KW"/>
</dbReference>
<comment type="caution">
    <text evidence="11">The sequence shown here is derived from an EMBL/GenBank/DDBJ whole genome shotgun (WGS) entry which is preliminary data.</text>
</comment>
<dbReference type="PROSITE" id="PS51192">
    <property type="entry name" value="HELICASE_ATP_BIND_1"/>
    <property type="match status" value="1"/>
</dbReference>
<dbReference type="InterPro" id="IPR044756">
    <property type="entry name" value="DHX15_DEXHc"/>
</dbReference>
<dbReference type="Pfam" id="PF00270">
    <property type="entry name" value="DEAD"/>
    <property type="match status" value="1"/>
</dbReference>
<evidence type="ECO:0000256" key="2">
    <source>
        <dbReference type="ARBA" id="ARBA00022664"/>
    </source>
</evidence>
<keyword evidence="8" id="KW-0508">mRNA splicing</keyword>
<evidence type="ECO:0000313" key="11">
    <source>
        <dbReference type="EMBL" id="KAF3436565.1"/>
    </source>
</evidence>
<evidence type="ECO:0000256" key="8">
    <source>
        <dbReference type="ARBA" id="ARBA00023187"/>
    </source>
</evidence>
<dbReference type="AlphaFoldDB" id="A0A8K0DSP9"/>
<evidence type="ECO:0000256" key="3">
    <source>
        <dbReference type="ARBA" id="ARBA00022728"/>
    </source>
</evidence>
<dbReference type="InterPro" id="IPR027417">
    <property type="entry name" value="P-loop_NTPase"/>
</dbReference>
<accession>A0A8K0DSP9</accession>
<keyword evidence="4" id="KW-0547">Nucleotide-binding</keyword>
<dbReference type="PANTHER" id="PTHR18934">
    <property type="entry name" value="ATP-DEPENDENT RNA HELICASE"/>
    <property type="match status" value="1"/>
</dbReference>
<dbReference type="GO" id="GO:0008380">
    <property type="term" value="P:RNA splicing"/>
    <property type="evidence" value="ECO:0007669"/>
    <property type="project" value="UniProtKB-KW"/>
</dbReference>
<keyword evidence="6" id="KW-0347">Helicase</keyword>
<dbReference type="InterPro" id="IPR011545">
    <property type="entry name" value="DEAD/DEAH_box_helicase_dom"/>
</dbReference>